<dbReference type="STRING" id="47500.AF333_05715"/>
<dbReference type="EMBL" id="FNED01000017">
    <property type="protein sequence ID" value="SDJ42250.1"/>
    <property type="molecule type" value="Genomic_DNA"/>
</dbReference>
<feature type="domain" description="GerMN" evidence="2">
    <location>
        <begin position="244"/>
        <end position="331"/>
    </location>
</feature>
<reference evidence="4 6" key="2">
    <citation type="submission" date="2016-10" db="EMBL/GenBank/DDBJ databases">
        <authorList>
            <person name="de Groot N.N."/>
        </authorList>
    </citation>
    <scope>NUCLEOTIDE SEQUENCE [LARGE SCALE GENOMIC DNA]</scope>
    <source>
        <strain evidence="4 6">DSM 2895</strain>
    </source>
</reference>
<accession>A0A0D1V0D0</accession>
<evidence type="ECO:0000259" key="2">
    <source>
        <dbReference type="SMART" id="SM00909"/>
    </source>
</evidence>
<feature type="region of interest" description="Disordered" evidence="1">
    <location>
        <begin position="29"/>
        <end position="65"/>
    </location>
</feature>
<dbReference type="Proteomes" id="UP000182836">
    <property type="component" value="Unassembled WGS sequence"/>
</dbReference>
<evidence type="ECO:0000313" key="6">
    <source>
        <dbReference type="Proteomes" id="UP000182836"/>
    </source>
</evidence>
<dbReference type="GeneID" id="42304699"/>
<dbReference type="PROSITE" id="PS51257">
    <property type="entry name" value="PROKAR_LIPOPROTEIN"/>
    <property type="match status" value="1"/>
</dbReference>
<dbReference type="PATRIC" id="fig|47500.8.peg.2329"/>
<dbReference type="EMBL" id="LGUG01000004">
    <property type="protein sequence ID" value="KON95052.1"/>
    <property type="molecule type" value="Genomic_DNA"/>
</dbReference>
<evidence type="ECO:0000256" key="1">
    <source>
        <dbReference type="SAM" id="MobiDB-lite"/>
    </source>
</evidence>
<feature type="domain" description="GerMN" evidence="2">
    <location>
        <begin position="94"/>
        <end position="184"/>
    </location>
</feature>
<evidence type="ECO:0000313" key="3">
    <source>
        <dbReference type="EMBL" id="KON95052.1"/>
    </source>
</evidence>
<dbReference type="Pfam" id="PF10646">
    <property type="entry name" value="Germane"/>
    <property type="match status" value="2"/>
</dbReference>
<evidence type="ECO:0000313" key="4">
    <source>
        <dbReference type="EMBL" id="SDJ42250.1"/>
    </source>
</evidence>
<gene>
    <name evidence="3" type="ORF">AF333_05715</name>
    <name evidence="4" type="ORF">SAMN04487909_11795</name>
</gene>
<organism evidence="3 5">
    <name type="scientific">Aneurinibacillus migulanus</name>
    <name type="common">Bacillus migulanus</name>
    <dbReference type="NCBI Taxonomy" id="47500"/>
    <lineage>
        <taxon>Bacteria</taxon>
        <taxon>Bacillati</taxon>
        <taxon>Bacillota</taxon>
        <taxon>Bacilli</taxon>
        <taxon>Bacillales</taxon>
        <taxon>Paenibacillaceae</taxon>
        <taxon>Aneurinibacillus group</taxon>
        <taxon>Aneurinibacillus</taxon>
    </lineage>
</organism>
<dbReference type="SMART" id="SM00909">
    <property type="entry name" value="Germane"/>
    <property type="match status" value="2"/>
</dbReference>
<dbReference type="Proteomes" id="UP000037269">
    <property type="component" value="Unassembled WGS sequence"/>
</dbReference>
<sequence length="350" mass="38299">MARRLSLLSAFIGLLFVLSGCGLFGPKDAPSNGEIDPPRLHSQPTAGSEKVDAPPSAPDKKADKPVSTHKVYVLDTDGLVVPWEVELPKSEGTAKQVLNYMVQGSEGEKLLPPGFRAILPKGTKVLGMTIKEGVATVDFSPEFKKYKAEDEQKILEAVTWALTEFEAVKEVNIWINGHPQEVMPVKGTPVSHLNRERGINVEVSDRVKPGQAMAVTLYFQNQMSDKLTYFVPVTRYLPKSDNKGLAVVQELIQGPKTGSPLFSALLPSMNVKSVKQQKDIMVVNFDNKILSYNQGEASSDALESVVLSLTENSDAKKVQIMVEGKNVVKAGNVDYTKPVTRSMITNKEAY</sequence>
<proteinExistence type="predicted"/>
<protein>
    <submittedName>
        <fullName evidence="4">Germination protein M</fullName>
    </submittedName>
</protein>
<dbReference type="OrthoDB" id="1715058at2"/>
<dbReference type="AlphaFoldDB" id="A0A0D1V0D0"/>
<dbReference type="RefSeq" id="WP_043067289.1">
    <property type="nucleotide sequence ID" value="NZ_BJOA01000034.1"/>
</dbReference>
<reference evidence="3 5" key="1">
    <citation type="submission" date="2015-07" db="EMBL/GenBank/DDBJ databases">
        <title>Fjat-14205 dsm 2895.</title>
        <authorList>
            <person name="Liu B."/>
            <person name="Wang J."/>
            <person name="Zhu Y."/>
            <person name="Liu G."/>
            <person name="Chen Q."/>
            <person name="Chen Z."/>
            <person name="Lan J."/>
            <person name="Che J."/>
            <person name="Ge C."/>
            <person name="Shi H."/>
            <person name="Pan Z."/>
            <person name="Liu X."/>
        </authorList>
    </citation>
    <scope>NUCLEOTIDE SEQUENCE [LARGE SCALE GENOMIC DNA]</scope>
    <source>
        <strain evidence="3 5">DSM 2895</strain>
    </source>
</reference>
<evidence type="ECO:0000313" key="5">
    <source>
        <dbReference type="Proteomes" id="UP000037269"/>
    </source>
</evidence>
<dbReference type="InterPro" id="IPR019606">
    <property type="entry name" value="GerMN"/>
</dbReference>
<name>A0A0D1V0D0_ANEMI</name>
<keyword evidence="5" id="KW-1185">Reference proteome</keyword>